<accession>A0ABV5W8F3</accession>
<dbReference type="SUPFAM" id="SSF53850">
    <property type="entry name" value="Periplasmic binding protein-like II"/>
    <property type="match status" value="1"/>
</dbReference>
<protein>
    <submittedName>
        <fullName evidence="1">ABC transporter substrate-binding protein</fullName>
    </submittedName>
</protein>
<evidence type="ECO:0000313" key="2">
    <source>
        <dbReference type="Proteomes" id="UP001589619"/>
    </source>
</evidence>
<dbReference type="Gene3D" id="3.40.190.10">
    <property type="entry name" value="Periplasmic binding protein-like II"/>
    <property type="match status" value="2"/>
</dbReference>
<evidence type="ECO:0000313" key="1">
    <source>
        <dbReference type="EMBL" id="MFB9756680.1"/>
    </source>
</evidence>
<dbReference type="InterPro" id="IPR050490">
    <property type="entry name" value="Bact_solute-bd_prot1"/>
</dbReference>
<dbReference type="RefSeq" id="WP_344904038.1">
    <property type="nucleotide sequence ID" value="NZ_BAAAYO010000001.1"/>
</dbReference>
<sequence length="525" mass="57766">MERMHEAKRESKHSARRWAPLGLATVLLAGGVLAGCGSDTAKTGNGSGSAEGGKPAESGAPVKLQVAMAASGLPAADADDVKKTIDKKLNVDLQLTAIASGDDYKNQIRVRLSGGNYPDLFSVDFPDVKEFADKGLLLDLTPYMDKELRAAKDFVVGLTPNILKKVTVNGKQYAIPRTADVPFSSMWVRKDWLEKLNLKVPTTLEEFAAVAKAFTEQDPDGNGKKDTYGITGAKLDSFATILGAYGVGLPGSFYQKDGKVMNAYYDPGMPEALKYIKSLFDAGVVDPELMTNKGNVEVQKAFQGKAGLIFKGWTDIAKDEFVAQYKAINPKADWVQMTPVKGPGGQFDGSYDYDRPSRYWVIPKALEKDKAKLQKVFDVLNYISGKEGNTLVMYGLEGKHYNMKDGKLVPTDLMAKEGNYFNLYQFTGRPNKDYLAIKFPNQAEATEFAIKTPRISSFDSSVIPPTGFNKADADRFAEEEMIKFVTGKRPIAEYADFLKTLETTFKYKTYVDEAAKQIKEQGFVK</sequence>
<comment type="caution">
    <text evidence="1">The sequence shown here is derived from an EMBL/GenBank/DDBJ whole genome shotgun (WGS) entry which is preliminary data.</text>
</comment>
<proteinExistence type="predicted"/>
<name>A0ABV5W8F3_9BACL</name>
<dbReference type="PANTHER" id="PTHR43649">
    <property type="entry name" value="ARABINOSE-BINDING PROTEIN-RELATED"/>
    <property type="match status" value="1"/>
</dbReference>
<reference evidence="1 2" key="1">
    <citation type="submission" date="2024-09" db="EMBL/GenBank/DDBJ databases">
        <authorList>
            <person name="Sun Q."/>
            <person name="Mori K."/>
        </authorList>
    </citation>
    <scope>NUCLEOTIDE SEQUENCE [LARGE SCALE GENOMIC DNA]</scope>
    <source>
        <strain evidence="1 2">JCM 12520</strain>
    </source>
</reference>
<dbReference type="EMBL" id="JBHMAG010000026">
    <property type="protein sequence ID" value="MFB9756680.1"/>
    <property type="molecule type" value="Genomic_DNA"/>
</dbReference>
<dbReference type="Proteomes" id="UP001589619">
    <property type="component" value="Unassembled WGS sequence"/>
</dbReference>
<gene>
    <name evidence="1" type="ORF">ACFFNY_34375</name>
</gene>
<keyword evidence="2" id="KW-1185">Reference proteome</keyword>
<organism evidence="1 2">
    <name type="scientific">Paenibacillus hodogayensis</name>
    <dbReference type="NCBI Taxonomy" id="279208"/>
    <lineage>
        <taxon>Bacteria</taxon>
        <taxon>Bacillati</taxon>
        <taxon>Bacillota</taxon>
        <taxon>Bacilli</taxon>
        <taxon>Bacillales</taxon>
        <taxon>Paenibacillaceae</taxon>
        <taxon>Paenibacillus</taxon>
    </lineage>
</organism>